<protein>
    <submittedName>
        <fullName evidence="1">Uncharacterized protein</fullName>
    </submittedName>
</protein>
<accession>A0A2U3Q8S6</accession>
<organism evidence="1 2">
    <name type="scientific">Bradyrhizobium vignae</name>
    <dbReference type="NCBI Taxonomy" id="1549949"/>
    <lineage>
        <taxon>Bacteria</taxon>
        <taxon>Pseudomonadati</taxon>
        <taxon>Pseudomonadota</taxon>
        <taxon>Alphaproteobacteria</taxon>
        <taxon>Hyphomicrobiales</taxon>
        <taxon>Nitrobacteraceae</taxon>
        <taxon>Bradyrhizobium</taxon>
    </lineage>
</organism>
<dbReference type="RefSeq" id="WP_122405106.1">
    <property type="nucleotide sequence ID" value="NZ_LS398110.1"/>
</dbReference>
<proteinExistence type="predicted"/>
<evidence type="ECO:0000313" key="1">
    <source>
        <dbReference type="EMBL" id="SPP97822.1"/>
    </source>
</evidence>
<name>A0A2U3Q8S6_9BRAD</name>
<sequence length="221" mass="25373">MKTFEQIFEEVIVKVVEMHPDLTEQDIAGASANLLSQFIPAVARDMCKDLKRRMPQLLARARKSDAGFEKRNLKRWRKPFDLLELLWNISQEVGAKFNETERPDAVAAKDYQFDALVSLHARALLVAREIQCLLYGGYPDGALSRWRSLHEIAVMAVFLKQHDSETSHRYLASFPFTALRAARQLNEHAERANMTPFSQQELAAMKPMRRSCPAFWRGDVP</sequence>
<dbReference type="InterPro" id="IPR043733">
    <property type="entry name" value="DUF5677"/>
</dbReference>
<dbReference type="Proteomes" id="UP000246085">
    <property type="component" value="Chromosome BRAD3257"/>
</dbReference>
<reference evidence="1 2" key="1">
    <citation type="submission" date="2018-03" db="EMBL/GenBank/DDBJ databases">
        <authorList>
            <person name="Gully D."/>
        </authorList>
    </citation>
    <scope>NUCLEOTIDE SEQUENCE [LARGE SCALE GENOMIC DNA]</scope>
    <source>
        <strain evidence="1">ORS3257</strain>
    </source>
</reference>
<gene>
    <name evidence="1" type="ORF">BRAD3257_6961</name>
</gene>
<dbReference type="EMBL" id="LS398110">
    <property type="protein sequence ID" value="SPP97822.1"/>
    <property type="molecule type" value="Genomic_DNA"/>
</dbReference>
<evidence type="ECO:0000313" key="2">
    <source>
        <dbReference type="Proteomes" id="UP000246085"/>
    </source>
</evidence>
<dbReference type="Pfam" id="PF18928">
    <property type="entry name" value="DUF5677"/>
    <property type="match status" value="1"/>
</dbReference>
<dbReference type="AlphaFoldDB" id="A0A2U3Q8S6"/>
<dbReference type="KEGG" id="bvz:BRAD3257_6961"/>